<dbReference type="SUPFAM" id="SSF54897">
    <property type="entry name" value="Protease propeptides/inhibitors"/>
    <property type="match status" value="1"/>
</dbReference>
<feature type="region of interest" description="Disordered" evidence="16">
    <location>
        <begin position="182"/>
        <end position="207"/>
    </location>
</feature>
<keyword evidence="4 15" id="KW-0645">Protease</keyword>
<keyword evidence="9" id="KW-0106">Calcium</keyword>
<dbReference type="Pfam" id="PF16470">
    <property type="entry name" value="S8_pro-domain"/>
    <property type="match status" value="1"/>
</dbReference>
<dbReference type="GeneID" id="106078663"/>
<keyword evidence="11" id="KW-0865">Zymogen</keyword>
<evidence type="ECO:0000256" key="17">
    <source>
        <dbReference type="SAM" id="SignalP"/>
    </source>
</evidence>
<organism evidence="19 20">
    <name type="scientific">Biomphalaria glabrata</name>
    <name type="common">Bloodfluke planorb</name>
    <name type="synonym">Freshwater snail</name>
    <dbReference type="NCBI Taxonomy" id="6526"/>
    <lineage>
        <taxon>Eukaryota</taxon>
        <taxon>Metazoa</taxon>
        <taxon>Spiralia</taxon>
        <taxon>Lophotrochozoa</taxon>
        <taxon>Mollusca</taxon>
        <taxon>Gastropoda</taxon>
        <taxon>Heterobranchia</taxon>
        <taxon>Euthyneura</taxon>
        <taxon>Panpulmonata</taxon>
        <taxon>Hygrophila</taxon>
        <taxon>Lymnaeoidea</taxon>
        <taxon>Planorbidae</taxon>
        <taxon>Biomphalaria</taxon>
    </lineage>
</organism>
<reference evidence="20 21" key="1">
    <citation type="submission" date="2025-04" db="UniProtKB">
        <authorList>
            <consortium name="RefSeq"/>
        </authorList>
    </citation>
    <scope>IDENTIFICATION</scope>
</reference>
<feature type="chain" id="PRO_5044702568" evidence="17">
    <location>
        <begin position="24"/>
        <end position="731"/>
    </location>
</feature>
<dbReference type="Pfam" id="PF00082">
    <property type="entry name" value="Peptidase_S8"/>
    <property type="match status" value="1"/>
</dbReference>
<dbReference type="InterPro" id="IPR032815">
    <property type="entry name" value="S8_pro-domain"/>
</dbReference>
<evidence type="ECO:0000256" key="7">
    <source>
        <dbReference type="ARBA" id="ARBA00022801"/>
    </source>
</evidence>
<dbReference type="GO" id="GO:0016486">
    <property type="term" value="P:peptide hormone processing"/>
    <property type="evidence" value="ECO:0007669"/>
    <property type="project" value="TreeGrafter"/>
</dbReference>
<dbReference type="InterPro" id="IPR002884">
    <property type="entry name" value="P_dom"/>
</dbReference>
<comment type="similarity">
    <text evidence="3">Belongs to the peptidase S8 family. Furin subfamily.</text>
</comment>
<dbReference type="PROSITE" id="PS00138">
    <property type="entry name" value="SUBTILASE_SER"/>
    <property type="match status" value="1"/>
</dbReference>
<gene>
    <name evidence="20 21" type="primary">LOC106078663</name>
</gene>
<feature type="active site" description="Charge relay system" evidence="14 15">
    <location>
        <position position="389"/>
    </location>
</feature>
<dbReference type="PROSITE" id="PS00137">
    <property type="entry name" value="SUBTILASE_HIS"/>
    <property type="match status" value="1"/>
</dbReference>
<dbReference type="SUPFAM" id="SSF49785">
    <property type="entry name" value="Galactose-binding domain-like"/>
    <property type="match status" value="1"/>
</dbReference>
<evidence type="ECO:0000313" key="21">
    <source>
        <dbReference type="RefSeq" id="XP_055871378.1"/>
    </source>
</evidence>
<dbReference type="Gene3D" id="3.30.70.850">
    <property type="entry name" value="Peptidase S8, pro-domain"/>
    <property type="match status" value="1"/>
</dbReference>
<evidence type="ECO:0000256" key="11">
    <source>
        <dbReference type="ARBA" id="ARBA00023145"/>
    </source>
</evidence>
<dbReference type="Gene3D" id="2.60.120.260">
    <property type="entry name" value="Galactose-binding domain-like"/>
    <property type="match status" value="1"/>
</dbReference>
<keyword evidence="8 15" id="KW-0720">Serine protease</keyword>
<dbReference type="InterPro" id="IPR023827">
    <property type="entry name" value="Peptidase_S8_Asp-AS"/>
</dbReference>
<evidence type="ECO:0000256" key="2">
    <source>
        <dbReference type="ARBA" id="ARBA00004370"/>
    </source>
</evidence>
<dbReference type="Gene3D" id="3.40.50.200">
    <property type="entry name" value="Peptidase S8/S53 domain"/>
    <property type="match status" value="1"/>
</dbReference>
<dbReference type="FunFam" id="2.60.120.260:FF:000006">
    <property type="entry name" value="Proprotein convertase subtilisin/kexin type 5"/>
    <property type="match status" value="1"/>
</dbReference>
<dbReference type="InterPro" id="IPR000209">
    <property type="entry name" value="Peptidase_S8/S53_dom"/>
</dbReference>
<dbReference type="Pfam" id="PF01483">
    <property type="entry name" value="P_proprotein"/>
    <property type="match status" value="1"/>
</dbReference>
<dbReference type="RefSeq" id="XP_055871378.1">
    <property type="nucleotide sequence ID" value="XM_056015403.1"/>
</dbReference>
<keyword evidence="10" id="KW-0472">Membrane</keyword>
<evidence type="ECO:0000256" key="13">
    <source>
        <dbReference type="ARBA" id="ARBA00023180"/>
    </source>
</evidence>
<dbReference type="SUPFAM" id="SSF52743">
    <property type="entry name" value="Subtilisin-like"/>
    <property type="match status" value="1"/>
</dbReference>
<dbReference type="Proteomes" id="UP001165740">
    <property type="component" value="Chromosome 1"/>
</dbReference>
<keyword evidence="12" id="KW-1015">Disulfide bond</keyword>
<dbReference type="InterPro" id="IPR023828">
    <property type="entry name" value="Peptidase_S8_Ser-AS"/>
</dbReference>
<evidence type="ECO:0000256" key="4">
    <source>
        <dbReference type="ARBA" id="ARBA00022670"/>
    </source>
</evidence>
<evidence type="ECO:0000256" key="15">
    <source>
        <dbReference type="PROSITE-ProRule" id="PRU01240"/>
    </source>
</evidence>
<evidence type="ECO:0000313" key="19">
    <source>
        <dbReference type="Proteomes" id="UP001165740"/>
    </source>
</evidence>
<feature type="domain" description="P/Homo B" evidence="18">
    <location>
        <begin position="468"/>
        <end position="606"/>
    </location>
</feature>
<dbReference type="InterPro" id="IPR015500">
    <property type="entry name" value="Peptidase_S8_subtilisin-rel"/>
</dbReference>
<dbReference type="GO" id="GO:0016020">
    <property type="term" value="C:membrane"/>
    <property type="evidence" value="ECO:0007669"/>
    <property type="project" value="UniProtKB-SubCell"/>
</dbReference>
<keyword evidence="13" id="KW-0325">Glycoprotein</keyword>
<comment type="subcellular location">
    <subcellularLocation>
        <location evidence="2">Membrane</location>
    </subcellularLocation>
</comment>
<comment type="cofactor">
    <cofactor evidence="1">
        <name>Ca(2+)</name>
        <dbReference type="ChEBI" id="CHEBI:29108"/>
    </cofactor>
</comment>
<keyword evidence="7 15" id="KW-0378">Hydrolase</keyword>
<dbReference type="PANTHER" id="PTHR42884:SF14">
    <property type="entry name" value="NEUROENDOCRINE CONVERTASE 1"/>
    <property type="match status" value="1"/>
</dbReference>
<keyword evidence="19" id="KW-1185">Reference proteome</keyword>
<feature type="active site" description="Charge relay system" evidence="14 15">
    <location>
        <position position="174"/>
    </location>
</feature>
<dbReference type="OMA" id="NDPMWSQ"/>
<dbReference type="GO" id="GO:0043005">
    <property type="term" value="C:neuron projection"/>
    <property type="evidence" value="ECO:0007669"/>
    <property type="project" value="TreeGrafter"/>
</dbReference>
<evidence type="ECO:0000256" key="16">
    <source>
        <dbReference type="SAM" id="MobiDB-lite"/>
    </source>
</evidence>
<sequence>MVIGIVFLTAFSISVFHYGVILAEDNHYANEWAVEIAGGRDVAEEVAKQHGYRLVREFQSIPDHYLLERSDVPFRSRRSADHHTKRLSEDSRVTFAEQQKDITRVKRDLSDRDIARRLVVSGHTTQDPDLPSQWYLNPEDTVSDRRDGTRADLKVKECWRMNITGKGVVVTILDDGLEREHPDLKDNYDPDASYDFNDNDADPTPRYDITNENKHGTRCGGEVSMIANNNNCGVGIAFDSRIGGVRMLDGRVTDTLEGEAVSFNRTHIDIYSASWGPNDDGKTLEGPGNLAAKALELGIKEGRQGKGVLYAWASGNGGTVGDNCNADGYTSSIYTISVSSATQFGNSPWYAEKCASTITSAYSSGATNEGKIVSSDLHGKCTHQHTGTSAAAPLAAGILALLLERNPDLTWRDVQHIIVHTSKVEPLGLEKGWYVNGVGYCVNIRFGFGLMDAKAMIDLADPKTWQSVGEQKKCIVEAEYSSGFPKPLSPGHFIEVTFTTNGCAGESNEINYLEHIQVVIDLDYDNRGKIYAEVVSPMGTITPLFLERKNDKSNKGFKKWPLMSVHNWGENPKGIWKFRVSDRSQTGNEKGQLKNATLVLYGTKEQPAHQQYISKCNNLNKFVELYSEGDNESETILRNIFDKLQEHMLPTRDVGTKNKTFSNSELAKLQYLLNDEKSITDPEVKASLNSILEELNEELSAKSDSKSLRNFSEQVNVKSVQEVYLTLLKRI</sequence>
<proteinExistence type="inferred from homology"/>
<feature type="active site" description="Charge relay system" evidence="14 15">
    <location>
        <position position="215"/>
    </location>
</feature>
<dbReference type="AlphaFoldDB" id="A0A9W2Z8S0"/>
<dbReference type="GO" id="GO:0004252">
    <property type="term" value="F:serine-type endopeptidase activity"/>
    <property type="evidence" value="ECO:0007669"/>
    <property type="project" value="UniProtKB-UniRule"/>
</dbReference>
<dbReference type="PRINTS" id="PR00723">
    <property type="entry name" value="SUBTILISIN"/>
</dbReference>
<dbReference type="GO" id="GO:0005615">
    <property type="term" value="C:extracellular space"/>
    <property type="evidence" value="ECO:0007669"/>
    <property type="project" value="TreeGrafter"/>
</dbReference>
<dbReference type="GO" id="GO:0005737">
    <property type="term" value="C:cytoplasm"/>
    <property type="evidence" value="ECO:0007669"/>
    <property type="project" value="UniProtKB-ARBA"/>
</dbReference>
<evidence type="ECO:0000256" key="3">
    <source>
        <dbReference type="ARBA" id="ARBA00005325"/>
    </source>
</evidence>
<name>A0A9W2Z8S0_BIOGL</name>
<evidence type="ECO:0000256" key="1">
    <source>
        <dbReference type="ARBA" id="ARBA00001913"/>
    </source>
</evidence>
<evidence type="ECO:0000256" key="14">
    <source>
        <dbReference type="PIRSR" id="PIRSR615500-1"/>
    </source>
</evidence>
<feature type="signal peptide" evidence="17">
    <location>
        <begin position="1"/>
        <end position="23"/>
    </location>
</feature>
<evidence type="ECO:0000256" key="8">
    <source>
        <dbReference type="ARBA" id="ARBA00022825"/>
    </source>
</evidence>
<dbReference type="PROSITE" id="PS00136">
    <property type="entry name" value="SUBTILASE_ASP"/>
    <property type="match status" value="1"/>
</dbReference>
<dbReference type="GO" id="GO:0008038">
    <property type="term" value="P:neuron recognition"/>
    <property type="evidence" value="ECO:0007669"/>
    <property type="project" value="UniProtKB-ARBA"/>
</dbReference>
<evidence type="ECO:0000256" key="10">
    <source>
        <dbReference type="ARBA" id="ARBA00023136"/>
    </source>
</evidence>
<keyword evidence="5" id="KW-0165">Cleavage on pair of basic residues</keyword>
<dbReference type="CDD" id="cd04059">
    <property type="entry name" value="Peptidases_S8_Protein_convertases_Kexins_Furin-like"/>
    <property type="match status" value="1"/>
</dbReference>
<dbReference type="PROSITE" id="PS51892">
    <property type="entry name" value="SUBTILASE"/>
    <property type="match status" value="1"/>
</dbReference>
<evidence type="ECO:0000256" key="12">
    <source>
        <dbReference type="ARBA" id="ARBA00023157"/>
    </source>
</evidence>
<keyword evidence="6 17" id="KW-0732">Signal</keyword>
<evidence type="ECO:0000256" key="9">
    <source>
        <dbReference type="ARBA" id="ARBA00022837"/>
    </source>
</evidence>
<dbReference type="InterPro" id="IPR038466">
    <property type="entry name" value="S8_pro-domain_sf"/>
</dbReference>
<evidence type="ECO:0000256" key="5">
    <source>
        <dbReference type="ARBA" id="ARBA00022685"/>
    </source>
</evidence>
<dbReference type="InterPro" id="IPR008979">
    <property type="entry name" value="Galactose-bd-like_sf"/>
</dbReference>
<dbReference type="OrthoDB" id="300641at2759"/>
<dbReference type="PROSITE" id="PS51829">
    <property type="entry name" value="P_HOMO_B"/>
    <property type="match status" value="1"/>
</dbReference>
<feature type="region of interest" description="Disordered" evidence="16">
    <location>
        <begin position="123"/>
        <end position="148"/>
    </location>
</feature>
<dbReference type="FunFam" id="3.30.70.850:FF:000001">
    <property type="entry name" value="Proprotein convertase subtilisin/kexin type 5"/>
    <property type="match status" value="1"/>
</dbReference>
<dbReference type="InterPro" id="IPR034182">
    <property type="entry name" value="Kexin/furin"/>
</dbReference>
<evidence type="ECO:0000259" key="18">
    <source>
        <dbReference type="PROSITE" id="PS51829"/>
    </source>
</evidence>
<dbReference type="GO" id="GO:0012505">
    <property type="term" value="C:endomembrane system"/>
    <property type="evidence" value="ECO:0007669"/>
    <property type="project" value="UniProtKB-ARBA"/>
</dbReference>
<dbReference type="RefSeq" id="XP_055871367.1">
    <property type="nucleotide sequence ID" value="XM_056015392.1"/>
</dbReference>
<dbReference type="InterPro" id="IPR036852">
    <property type="entry name" value="Peptidase_S8/S53_dom_sf"/>
</dbReference>
<evidence type="ECO:0000256" key="6">
    <source>
        <dbReference type="ARBA" id="ARBA00022729"/>
    </source>
</evidence>
<dbReference type="InterPro" id="IPR022398">
    <property type="entry name" value="Peptidase_S8_His-AS"/>
</dbReference>
<evidence type="ECO:0000313" key="20">
    <source>
        <dbReference type="RefSeq" id="XP_055871367.1"/>
    </source>
</evidence>
<dbReference type="PANTHER" id="PTHR42884">
    <property type="entry name" value="PROPROTEIN CONVERTASE SUBTILISIN/KEXIN-RELATED"/>
    <property type="match status" value="1"/>
</dbReference>
<dbReference type="GO" id="GO:0008104">
    <property type="term" value="P:intracellular protein localization"/>
    <property type="evidence" value="ECO:0007669"/>
    <property type="project" value="UniProtKB-ARBA"/>
</dbReference>
<protein>
    <submittedName>
        <fullName evidence="20 21">Neuroendocrine convertase 1-like isoform X1</fullName>
    </submittedName>
</protein>
<dbReference type="FunFam" id="3.40.50.200:FF:000001">
    <property type="entry name" value="Furin 2, isoform B"/>
    <property type="match status" value="1"/>
</dbReference>
<accession>A0A9W2Z8S0</accession>